<evidence type="ECO:0000313" key="4">
    <source>
        <dbReference type="Proteomes" id="UP000186879"/>
    </source>
</evidence>
<protein>
    <submittedName>
        <fullName evidence="1">5-methyltetrahydropteroyltriglutamate--homocysteine methyltransferase</fullName>
    </submittedName>
    <submittedName>
        <fullName evidence="2">Methionine synthase</fullName>
        <ecNumber evidence="2">2.1.1.13</ecNumber>
    </submittedName>
</protein>
<dbReference type="GO" id="GO:0008705">
    <property type="term" value="F:methionine synthase activity"/>
    <property type="evidence" value="ECO:0007669"/>
    <property type="project" value="UniProtKB-EC"/>
</dbReference>
<dbReference type="Proteomes" id="UP000267921">
    <property type="component" value="Unassembled WGS sequence"/>
</dbReference>
<organism evidence="1 4">
    <name type="scientific">Methanohalophilus halophilus</name>
    <dbReference type="NCBI Taxonomy" id="2177"/>
    <lineage>
        <taxon>Archaea</taxon>
        <taxon>Methanobacteriati</taxon>
        <taxon>Methanobacteriota</taxon>
        <taxon>Stenosarchaea group</taxon>
        <taxon>Methanomicrobia</taxon>
        <taxon>Methanosarcinales</taxon>
        <taxon>Methanosarcinaceae</taxon>
        <taxon>Methanohalophilus</taxon>
    </lineage>
</organism>
<dbReference type="Proteomes" id="UP000198669">
    <property type="component" value="Unassembled WGS sequence"/>
</dbReference>
<dbReference type="InterPro" id="IPR038071">
    <property type="entry name" value="UROD/MetE-like_sf"/>
</dbReference>
<gene>
    <name evidence="1" type="ORF">BHR79_03420</name>
    <name evidence="2" type="ORF">EFE40_07440</name>
    <name evidence="3" type="ORF">SAMN04515625_0518</name>
</gene>
<accession>A0A1L3Q1A1</accession>
<evidence type="ECO:0000313" key="3">
    <source>
        <dbReference type="EMBL" id="SDW17575.1"/>
    </source>
</evidence>
<dbReference type="OrthoDB" id="17656at2157"/>
<dbReference type="Gene3D" id="3.20.20.210">
    <property type="match status" value="1"/>
</dbReference>
<evidence type="ECO:0000313" key="1">
    <source>
        <dbReference type="EMBL" id="APH38630.1"/>
    </source>
</evidence>
<dbReference type="EMBL" id="CP017921">
    <property type="protein sequence ID" value="APH38630.1"/>
    <property type="molecule type" value="Genomic_DNA"/>
</dbReference>
<name>A0A1L3Q1A1_9EURY</name>
<dbReference type="Proteomes" id="UP000186879">
    <property type="component" value="Chromosome"/>
</dbReference>
<dbReference type="AlphaFoldDB" id="A0A1L3Q1A1"/>
<keyword evidence="4" id="KW-1185">Reference proteome</keyword>
<dbReference type="GO" id="GO:0032259">
    <property type="term" value="P:methylation"/>
    <property type="evidence" value="ECO:0007669"/>
    <property type="project" value="UniProtKB-KW"/>
</dbReference>
<dbReference type="NCBIfam" id="NF004712">
    <property type="entry name" value="PRK06052.1"/>
    <property type="match status" value="1"/>
</dbReference>
<dbReference type="CDD" id="cd03310">
    <property type="entry name" value="CIMS_like"/>
    <property type="match status" value="1"/>
</dbReference>
<dbReference type="EMBL" id="RJJG01000005">
    <property type="protein sequence ID" value="RNI08372.1"/>
    <property type="molecule type" value="Genomic_DNA"/>
</dbReference>
<evidence type="ECO:0000313" key="5">
    <source>
        <dbReference type="Proteomes" id="UP000198669"/>
    </source>
</evidence>
<dbReference type="EC" id="2.1.1.13" evidence="2"/>
<reference evidence="3 5" key="2">
    <citation type="submission" date="2016-10" db="EMBL/GenBank/DDBJ databases">
        <authorList>
            <person name="de Groot N.N."/>
        </authorList>
    </citation>
    <scope>NUCLEOTIDE SEQUENCE [LARGE SCALE GENOMIC DNA]</scope>
    <source>
        <strain evidence="3 5">Z-7982</strain>
    </source>
</reference>
<dbReference type="STRING" id="2177.BHR79_03420"/>
<evidence type="ECO:0000313" key="6">
    <source>
        <dbReference type="Proteomes" id="UP000267921"/>
    </source>
</evidence>
<evidence type="ECO:0000313" key="2">
    <source>
        <dbReference type="EMBL" id="RNI08372.1"/>
    </source>
</evidence>
<reference evidence="1 4" key="1">
    <citation type="submission" date="2016-10" db="EMBL/GenBank/DDBJ databases">
        <title>Methanohalophilus halophilus.</title>
        <authorList>
            <person name="L'haridon S."/>
        </authorList>
    </citation>
    <scope>NUCLEOTIDE SEQUENCE [LARGE SCALE GENOMIC DNA]</scope>
    <source>
        <strain evidence="1 4">Z-7982</strain>
    </source>
</reference>
<dbReference type="GeneID" id="30582782"/>
<keyword evidence="1" id="KW-0808">Transferase</keyword>
<dbReference type="SUPFAM" id="SSF51726">
    <property type="entry name" value="UROD/MetE-like"/>
    <property type="match status" value="1"/>
</dbReference>
<reference evidence="2 6" key="3">
    <citation type="submission" date="2018-10" db="EMBL/GenBank/DDBJ databases">
        <title>Cultivation of a novel Methanohalophilus strain from Kebrit Deep of the Red Sea and a genomic comparison of members of the genus Methanohalophilus.</title>
        <authorList>
            <person name="Guan Y."/>
            <person name="Ngugi D.K."/>
            <person name="Stingl U."/>
        </authorList>
    </citation>
    <scope>NUCLEOTIDE SEQUENCE [LARGE SCALE GENOMIC DNA]</scope>
    <source>
        <strain evidence="2 6">DSM 3094</strain>
    </source>
</reference>
<keyword evidence="1" id="KW-0489">Methyltransferase</keyword>
<dbReference type="EMBL" id="FNMU01000001">
    <property type="protein sequence ID" value="SDW17575.1"/>
    <property type="molecule type" value="Genomic_DNA"/>
</dbReference>
<sequence>MTELIFDDIGSFPLQGGISAEWLREAIPAHEPAAFDVIKSTFRQKLDAGVDVATYPQFQDMNKQFLSILNNPECIEGPFDVKESCAKIIELEAIEKAAEEYQTETGTKPDVRVCVTGPLELYLQEFGGTSYDDILELFGQSIDKFVTNAIDDATNFNVHTVSIDEPSIGINPQVMFDDDEIINALEKASATASRKGVDVEIHLHSPLYYELPCRTSGINVIGVESAASPTYLELIDKKVLEETDSFLRAGVARTDIFNLVAILNEKYSTNAWQKPEMLQELVTDMETPSTILKRLEHAYGIFGDRIKYVGPDCGLGSWPTPEIASTLLGNVAEALDTFRN</sequence>
<dbReference type="KEGG" id="mhaz:BHR79_03420"/>
<dbReference type="RefSeq" id="WP_072561084.1">
    <property type="nucleotide sequence ID" value="NZ_CP017921.1"/>
</dbReference>
<proteinExistence type="predicted"/>